<accession>A0A1N7JSF4</accession>
<dbReference type="AlphaFoldDB" id="A0A1N7JSF4"/>
<dbReference type="RefSeq" id="WP_076514329.1">
    <property type="nucleotide sequence ID" value="NZ_FTOH01000002.1"/>
</dbReference>
<dbReference type="Gene3D" id="3.30.1490.270">
    <property type="match status" value="1"/>
</dbReference>
<organism evidence="3 4">
    <name type="scientific">Thalassolituus maritimus</name>
    <dbReference type="NCBI Taxonomy" id="484498"/>
    <lineage>
        <taxon>Bacteria</taxon>
        <taxon>Pseudomonadati</taxon>
        <taxon>Pseudomonadota</taxon>
        <taxon>Gammaproteobacteria</taxon>
        <taxon>Oceanospirillales</taxon>
        <taxon>Oceanospirillaceae</taxon>
        <taxon>Thalassolituus</taxon>
    </lineage>
</organism>
<dbReference type="Proteomes" id="UP000185639">
    <property type="component" value="Unassembled WGS sequence"/>
</dbReference>
<evidence type="ECO:0000313" key="4">
    <source>
        <dbReference type="Proteomes" id="UP000185639"/>
    </source>
</evidence>
<evidence type="ECO:0000259" key="1">
    <source>
        <dbReference type="Pfam" id="PF04168"/>
    </source>
</evidence>
<name>A0A1N7JSF4_9GAMM</name>
<gene>
    <name evidence="3" type="ORF">SAMN05421686_102170</name>
</gene>
<dbReference type="PANTHER" id="PTHR34595:SF2">
    <property type="entry name" value="BLR2978 PROTEIN"/>
    <property type="match status" value="1"/>
</dbReference>
<dbReference type="OrthoDB" id="9804079at2"/>
<keyword evidence="4" id="KW-1185">Reference proteome</keyword>
<dbReference type="InterPro" id="IPR007296">
    <property type="entry name" value="DUF403"/>
</dbReference>
<dbReference type="Pfam" id="PF04168">
    <property type="entry name" value="Alpha-E"/>
    <property type="match status" value="1"/>
</dbReference>
<feature type="domain" description="Circularly permuted ATP-grasp type 2" evidence="2">
    <location>
        <begin position="92"/>
        <end position="466"/>
    </location>
</feature>
<dbReference type="InterPro" id="IPR025841">
    <property type="entry name" value="CP_ATPgrasp_2"/>
</dbReference>
<dbReference type="PANTHER" id="PTHR34595">
    <property type="entry name" value="BLR5612 PROTEIN"/>
    <property type="match status" value="1"/>
</dbReference>
<evidence type="ECO:0000259" key="2">
    <source>
        <dbReference type="Pfam" id="PF14403"/>
    </source>
</evidence>
<protein>
    <submittedName>
        <fullName evidence="3">Uncharacterized conserved protein, circularly permuted ATPgrasp superfamily</fullName>
    </submittedName>
</protein>
<evidence type="ECO:0000313" key="3">
    <source>
        <dbReference type="EMBL" id="SIS52166.1"/>
    </source>
</evidence>
<sequence length="844" mass="93918">MTDESAITPTVEDLYPPLQRSGDAVYDATGNMLPHWNYVMESLAGMPGSILNDRQAKARRLLRDDGATYNIYTDNFRDKLNDSRTWGLDLIPNIISSDDWAAIESGLVERAELLNLLLRDIYGPRQLIRTGVIPPEVIYANRGFLRACQGLRMPGEHDLIIHAADMARGPDGKMMVLADRTQSPSGAGYALENRTVMSRVLPSLFRDSHVHRLAGYFRQLRSKMQSLCPHRPSPRIAVLTPGPRNETYFEHAYLANYLGFYLVQSDDLVVRGGFLWMKSLDGLSRVDVLMRRVDDWFCDPVELRGDSRLGVPGLLQVVRAGNLVVANSLGSGILESPALLKYLPDIGRALLGREPRLSSVQTWWCGDASDLAYVLDNLAKLVVKPTYRKPGELSFFGPKASADELAEMAALIKSDPQRYVGQPVLESSFLPTLQNEVLAPRPAILRAFTVAGTGSYSVMPGGLTRVGLKEDALLISGQAGATSKDTWVVASEPERIVTNQHEDVAPARESEATNLPSRVLENLFWMGRYAERAEACLRLLRTAYSMLNGEDPLSSDLRLTLLKAVTELATIAPMKTPESDEAMIEALRRGEAPQSIANTLNSMLFCADEAKELLSSDTYRVINDIRDAIPLLDGDEQDAYLSPDEVLDPLVTALMALAGLTHESMTRGYGWRFMELGRRIERAMQTGRLAGTLLGPEMMEPEQSRVAEALLLTLEGLITYRRRYGARPDLRSGLDLVLLDTDNPRSVMYQLGNILRQLRKLPSHAGYLHELPPAEKALIECSTRVRLFTLSELSASTEGERKVLIEEMQTLDNALMDISDMIGDRYFDHREDSQQLVDARWEGL</sequence>
<dbReference type="Pfam" id="PF14403">
    <property type="entry name" value="CP_ATPgrasp_2"/>
    <property type="match status" value="1"/>
</dbReference>
<dbReference type="STRING" id="484498.SAMN05421686_102170"/>
<dbReference type="SUPFAM" id="SSF56059">
    <property type="entry name" value="Glutathione synthetase ATP-binding domain-like"/>
    <property type="match status" value="1"/>
</dbReference>
<proteinExistence type="predicted"/>
<dbReference type="Gene3D" id="3.40.50.11290">
    <property type="match status" value="1"/>
</dbReference>
<feature type="domain" description="DUF403" evidence="1">
    <location>
        <begin position="515"/>
        <end position="827"/>
    </location>
</feature>
<reference evidence="4" key="1">
    <citation type="submission" date="2017-01" db="EMBL/GenBank/DDBJ databases">
        <authorList>
            <person name="Varghese N."/>
            <person name="Submissions S."/>
        </authorList>
    </citation>
    <scope>NUCLEOTIDE SEQUENCE [LARGE SCALE GENOMIC DNA]</scope>
    <source>
        <strain evidence="4">DSM 24913</strain>
    </source>
</reference>
<dbReference type="EMBL" id="FTOH01000002">
    <property type="protein sequence ID" value="SIS52166.1"/>
    <property type="molecule type" value="Genomic_DNA"/>
</dbReference>
<dbReference type="InterPro" id="IPR051680">
    <property type="entry name" value="ATP-dep_Glu-Cys_Ligase-2"/>
</dbReference>